<evidence type="ECO:0000256" key="19">
    <source>
        <dbReference type="SAM" id="Phobius"/>
    </source>
</evidence>
<dbReference type="InterPro" id="IPR011759">
    <property type="entry name" value="Cyt_c_oxidase_su2_TM_dom"/>
</dbReference>
<dbReference type="PRINTS" id="PR01166">
    <property type="entry name" value="CYCOXIDASEII"/>
</dbReference>
<dbReference type="Pfam" id="PF02790">
    <property type="entry name" value="COX2_TM"/>
    <property type="match status" value="1"/>
</dbReference>
<dbReference type="Pfam" id="PF00116">
    <property type="entry name" value="COX2"/>
    <property type="match status" value="1"/>
</dbReference>
<evidence type="ECO:0000256" key="14">
    <source>
        <dbReference type="ARBA" id="ARBA00023008"/>
    </source>
</evidence>
<evidence type="ECO:0000256" key="2">
    <source>
        <dbReference type="ARBA" id="ARBA00007866"/>
    </source>
</evidence>
<evidence type="ECO:0000256" key="15">
    <source>
        <dbReference type="ARBA" id="ARBA00023128"/>
    </source>
</evidence>
<dbReference type="CDD" id="cd13912">
    <property type="entry name" value="CcO_II_C"/>
    <property type="match status" value="1"/>
</dbReference>
<feature type="domain" description="Cytochrome oxidase subunit II transmembrane region profile" evidence="21">
    <location>
        <begin position="1"/>
        <end position="91"/>
    </location>
</feature>
<dbReference type="GO" id="GO:0004129">
    <property type="term" value="F:cytochrome-c oxidase activity"/>
    <property type="evidence" value="ECO:0007669"/>
    <property type="project" value="UniProtKB-EC"/>
</dbReference>
<evidence type="ECO:0000256" key="8">
    <source>
        <dbReference type="ARBA" id="ARBA00022723"/>
    </source>
</evidence>
<dbReference type="GO" id="GO:0042773">
    <property type="term" value="P:ATP synthesis coupled electron transport"/>
    <property type="evidence" value="ECO:0007669"/>
    <property type="project" value="TreeGrafter"/>
</dbReference>
<evidence type="ECO:0000256" key="13">
    <source>
        <dbReference type="ARBA" id="ARBA00022989"/>
    </source>
</evidence>
<comment type="function">
    <text evidence="18">Component of the cytochrome c oxidase, the last enzyme in the mitochondrial electron transport chain which drives oxidative phosphorylation. The respiratory chain contains 3 multisubunit complexes succinate dehydrogenase (complex II, CII), ubiquinol-cytochrome c oxidoreductase (cytochrome b-c1 complex, complex III, CIII) and cytochrome c oxidase (complex IV, CIV), that cooperate to transfer electrons derived from NADH and succinate to molecular oxygen, creating an electrochemical gradient over the inner membrane that drives transmembrane transport and the ATP synthase. Cytochrome c oxidase is the component of the respiratory chain that catalyzes the reduction of oxygen to water. Electrons originating from reduced cytochrome c in the intermembrane space (IMS) are transferred via the dinuclear copper A center (CU(A)) of subunit 2 and heme A of subunit 1 to the active site in subunit 1, a binuclear center (BNC) formed by heme A3 and copper B (CU(B)). The BNC reduces molecular oxygen to 2 water molecules using 4 electrons from cytochrome c in the IMS and 4 protons from the mitochondrial matrix.</text>
</comment>
<dbReference type="PROSITE" id="PS50857">
    <property type="entry name" value="COX2_CUA"/>
    <property type="match status" value="1"/>
</dbReference>
<evidence type="ECO:0000256" key="17">
    <source>
        <dbReference type="ARBA" id="ARBA00049512"/>
    </source>
</evidence>
<dbReference type="Gene3D" id="2.60.40.420">
    <property type="entry name" value="Cupredoxins - blue copper proteins"/>
    <property type="match status" value="1"/>
</dbReference>
<evidence type="ECO:0000256" key="12">
    <source>
        <dbReference type="ARBA" id="ARBA00022982"/>
    </source>
</evidence>
<evidence type="ECO:0000256" key="5">
    <source>
        <dbReference type="ARBA" id="ARBA00022448"/>
    </source>
</evidence>
<evidence type="ECO:0000256" key="9">
    <source>
        <dbReference type="ARBA" id="ARBA00022792"/>
    </source>
</evidence>
<evidence type="ECO:0000256" key="4">
    <source>
        <dbReference type="ARBA" id="ARBA00015946"/>
    </source>
</evidence>
<keyword evidence="9 18" id="KW-0999">Mitochondrion inner membrane</keyword>
<evidence type="ECO:0000259" key="20">
    <source>
        <dbReference type="PROSITE" id="PS50857"/>
    </source>
</evidence>
<keyword evidence="7 18" id="KW-0812">Transmembrane</keyword>
<organism evidence="22">
    <name type="scientific">Coleolaelaps cf. liui XFX-2019</name>
    <dbReference type="NCBI Taxonomy" id="2695870"/>
    <lineage>
        <taxon>Eukaryota</taxon>
        <taxon>Metazoa</taxon>
        <taxon>Ecdysozoa</taxon>
        <taxon>Arthropoda</taxon>
        <taxon>Chelicerata</taxon>
        <taxon>Arachnida</taxon>
        <taxon>Acari</taxon>
        <taxon>Parasitiformes</taxon>
        <taxon>Mesostigmata</taxon>
        <taxon>Gamasina</taxon>
        <taxon>Dermanyssoidea</taxon>
        <taxon>Laelapidae</taxon>
        <taxon>Coleolaelaps</taxon>
    </lineage>
</organism>
<comment type="catalytic activity">
    <reaction evidence="17">
        <text>4 Fe(II)-[cytochrome c] + O2 + 8 H(+)(in) = 4 Fe(III)-[cytochrome c] + 2 H2O + 4 H(+)(out)</text>
        <dbReference type="Rhea" id="RHEA:11436"/>
        <dbReference type="Rhea" id="RHEA-COMP:10350"/>
        <dbReference type="Rhea" id="RHEA-COMP:14399"/>
        <dbReference type="ChEBI" id="CHEBI:15377"/>
        <dbReference type="ChEBI" id="CHEBI:15378"/>
        <dbReference type="ChEBI" id="CHEBI:15379"/>
        <dbReference type="ChEBI" id="CHEBI:29033"/>
        <dbReference type="ChEBI" id="CHEBI:29034"/>
        <dbReference type="EC" id="7.1.1.9"/>
    </reaction>
    <physiologicalReaction direction="left-to-right" evidence="17">
        <dbReference type="Rhea" id="RHEA:11437"/>
    </physiologicalReaction>
</comment>
<feature type="domain" description="Cytochrome oxidase subunit II copper A binding" evidence="20">
    <location>
        <begin position="92"/>
        <end position="224"/>
    </location>
</feature>
<dbReference type="EMBL" id="MK270524">
    <property type="protein sequence ID" value="QHQ98498.1"/>
    <property type="molecule type" value="Genomic_DNA"/>
</dbReference>
<evidence type="ECO:0000256" key="3">
    <source>
        <dbReference type="ARBA" id="ARBA00011164"/>
    </source>
</evidence>
<dbReference type="GO" id="GO:0005743">
    <property type="term" value="C:mitochondrial inner membrane"/>
    <property type="evidence" value="ECO:0007669"/>
    <property type="project" value="UniProtKB-SubCell"/>
</dbReference>
<feature type="transmembrane region" description="Helical" evidence="19">
    <location>
        <begin position="21"/>
        <end position="43"/>
    </location>
</feature>
<keyword evidence="16 18" id="KW-0472">Membrane</keyword>
<gene>
    <name evidence="22" type="primary">cox2</name>
</gene>
<evidence type="ECO:0000256" key="10">
    <source>
        <dbReference type="ARBA" id="ARBA00022842"/>
    </source>
</evidence>
<geneLocation type="mitochondrion" evidence="22"/>
<dbReference type="Gene3D" id="1.10.287.90">
    <property type="match status" value="1"/>
</dbReference>
<evidence type="ECO:0000256" key="11">
    <source>
        <dbReference type="ARBA" id="ARBA00022967"/>
    </source>
</evidence>
<reference evidence="22" key="1">
    <citation type="journal article" date="2019" name="Zool. Scr.">
        <title>Mitochondrial genome reorganization characterizes various lineages of mesostigmatid mites (Acari: Parasitiformes).</title>
        <authorList>
            <person name="Li W.-N."/>
            <person name="Shao R."/>
            <person name="Zhang Q."/>
            <person name="Deng W."/>
            <person name="Xue X.-F."/>
        </authorList>
    </citation>
    <scope>NUCLEOTIDE SEQUENCE</scope>
</reference>
<evidence type="ECO:0000313" key="22">
    <source>
        <dbReference type="EMBL" id="QHQ98498.1"/>
    </source>
</evidence>
<evidence type="ECO:0000256" key="18">
    <source>
        <dbReference type="RuleBase" id="RU000457"/>
    </source>
</evidence>
<keyword evidence="15 18" id="KW-0496">Mitochondrion</keyword>
<comment type="similarity">
    <text evidence="2 18">Belongs to the cytochrome c oxidase subunit 2 family.</text>
</comment>
<protein>
    <recommendedName>
        <fullName evidence="4 18">Cytochrome c oxidase subunit 2</fullName>
    </recommendedName>
</protein>
<dbReference type="AlphaFoldDB" id="A0A6B9WEC2"/>
<feature type="transmembrane region" description="Helical" evidence="19">
    <location>
        <begin position="63"/>
        <end position="85"/>
    </location>
</feature>
<sequence>MPFWSSIMFLNSNSPIMEQLIFFHDHIMIIMIIIISLISYIISNIFFNNFYNHFLIDNHELEIIWTLIPSFLLLFIALPSLRLLYLMEESFKPAISIKILGHQWYWSYELTEFGIEFDSFMVPNSDSPLNSFRLLETDNNLIIPFNTHIRLMISAADVIHAWALPSLGLKIDAVPGRLNQMSFFSYRPGLFFGQCSEICGANHSFMPISLEISSLKNFFMWLKKN</sequence>
<dbReference type="FunFam" id="2.60.40.420:FF:000001">
    <property type="entry name" value="Cytochrome c oxidase subunit 2"/>
    <property type="match status" value="1"/>
</dbReference>
<accession>A0A6B9WEC2</accession>
<dbReference type="InterPro" id="IPR034210">
    <property type="entry name" value="CcO_II_C"/>
</dbReference>
<evidence type="ECO:0000256" key="7">
    <source>
        <dbReference type="ARBA" id="ARBA00022692"/>
    </source>
</evidence>
<dbReference type="PROSITE" id="PS50999">
    <property type="entry name" value="COX2_TM"/>
    <property type="match status" value="1"/>
</dbReference>
<dbReference type="InterPro" id="IPR045187">
    <property type="entry name" value="CcO_II"/>
</dbReference>
<comment type="cofactor">
    <cofactor evidence="18">
        <name>Cu cation</name>
        <dbReference type="ChEBI" id="CHEBI:23378"/>
    </cofactor>
    <text evidence="18">Binds a copper A center.</text>
</comment>
<dbReference type="PANTHER" id="PTHR22888">
    <property type="entry name" value="CYTOCHROME C OXIDASE, SUBUNIT II"/>
    <property type="match status" value="1"/>
</dbReference>
<comment type="subcellular location">
    <subcellularLocation>
        <location evidence="1 18">Mitochondrion inner membrane</location>
        <topology evidence="1 18">Multi-pass membrane protein</topology>
    </subcellularLocation>
</comment>
<keyword evidence="5 18" id="KW-0813">Transport</keyword>
<dbReference type="PROSITE" id="PS00078">
    <property type="entry name" value="COX2"/>
    <property type="match status" value="1"/>
</dbReference>
<proteinExistence type="inferred from homology"/>
<dbReference type="InterPro" id="IPR002429">
    <property type="entry name" value="CcO_II-like_C"/>
</dbReference>
<dbReference type="InterPro" id="IPR008972">
    <property type="entry name" value="Cupredoxin"/>
</dbReference>
<keyword evidence="14 18" id="KW-0186">Copper</keyword>
<dbReference type="InterPro" id="IPR036257">
    <property type="entry name" value="Cyt_c_oxidase_su2_TM_sf"/>
</dbReference>
<keyword evidence="10" id="KW-0460">Magnesium</keyword>
<comment type="subunit">
    <text evidence="3">Component of the cytochrome c oxidase (complex IV, CIV), a multisubunit enzyme composed of a catalytic core of 3 subunits and several supernumerary subunits. The complex exists as a monomer or a dimer and forms supercomplexes (SCs) in the inner mitochondrial membrane with ubiquinol-cytochrome c oxidoreductase (cytochrome b-c1 complex, complex III, CIII).</text>
</comment>
<dbReference type="PANTHER" id="PTHR22888:SF9">
    <property type="entry name" value="CYTOCHROME C OXIDASE SUBUNIT 2"/>
    <property type="match status" value="1"/>
</dbReference>
<keyword evidence="13 19" id="KW-1133">Transmembrane helix</keyword>
<name>A0A6B9WEC2_9ACAR</name>
<evidence type="ECO:0000256" key="6">
    <source>
        <dbReference type="ARBA" id="ARBA00022660"/>
    </source>
</evidence>
<dbReference type="GO" id="GO:0005507">
    <property type="term" value="F:copper ion binding"/>
    <property type="evidence" value="ECO:0007669"/>
    <property type="project" value="InterPro"/>
</dbReference>
<evidence type="ECO:0000256" key="16">
    <source>
        <dbReference type="ARBA" id="ARBA00023136"/>
    </source>
</evidence>
<dbReference type="SUPFAM" id="SSF49503">
    <property type="entry name" value="Cupredoxins"/>
    <property type="match status" value="1"/>
</dbReference>
<keyword evidence="8 18" id="KW-0479">Metal-binding</keyword>
<dbReference type="InterPro" id="IPR001505">
    <property type="entry name" value="Copper_CuA"/>
</dbReference>
<keyword evidence="6 18" id="KW-0679">Respiratory chain</keyword>
<evidence type="ECO:0000256" key="1">
    <source>
        <dbReference type="ARBA" id="ARBA00004448"/>
    </source>
</evidence>
<evidence type="ECO:0000259" key="21">
    <source>
        <dbReference type="PROSITE" id="PS50999"/>
    </source>
</evidence>
<keyword evidence="12 18" id="KW-0249">Electron transport</keyword>
<dbReference type="SUPFAM" id="SSF81464">
    <property type="entry name" value="Cytochrome c oxidase subunit II-like, transmembrane region"/>
    <property type="match status" value="1"/>
</dbReference>
<keyword evidence="11" id="KW-1278">Translocase</keyword>